<evidence type="ECO:0000256" key="3">
    <source>
        <dbReference type="ARBA" id="ARBA00023163"/>
    </source>
</evidence>
<dbReference type="InterPro" id="IPR050707">
    <property type="entry name" value="HTH_MetabolicPath_Reg"/>
</dbReference>
<dbReference type="PROSITE" id="PS51078">
    <property type="entry name" value="ICLR_ED"/>
    <property type="match status" value="1"/>
</dbReference>
<dbReference type="InterPro" id="IPR029016">
    <property type="entry name" value="GAF-like_dom_sf"/>
</dbReference>
<feature type="domain" description="HTH iclR-type" evidence="4">
    <location>
        <begin position="27"/>
        <end position="87"/>
    </location>
</feature>
<evidence type="ECO:0000313" key="6">
    <source>
        <dbReference type="EMBL" id="MDR7156427.1"/>
    </source>
</evidence>
<dbReference type="EMBL" id="JAVDWV010000016">
    <property type="protein sequence ID" value="MDR7156427.1"/>
    <property type="molecule type" value="Genomic_DNA"/>
</dbReference>
<evidence type="ECO:0000256" key="1">
    <source>
        <dbReference type="ARBA" id="ARBA00023015"/>
    </source>
</evidence>
<keyword evidence="7" id="KW-1185">Reference proteome</keyword>
<proteinExistence type="predicted"/>
<keyword evidence="1" id="KW-0805">Transcription regulation</keyword>
<dbReference type="PANTHER" id="PTHR30136">
    <property type="entry name" value="HELIX-TURN-HELIX TRANSCRIPTIONAL REGULATOR, ICLR FAMILY"/>
    <property type="match status" value="1"/>
</dbReference>
<reference evidence="6 7" key="1">
    <citation type="submission" date="2023-07" db="EMBL/GenBank/DDBJ databases">
        <title>Sorghum-associated microbial communities from plants grown in Nebraska, USA.</title>
        <authorList>
            <person name="Schachtman D."/>
        </authorList>
    </citation>
    <scope>NUCLEOTIDE SEQUENCE [LARGE SCALE GENOMIC DNA]</scope>
    <source>
        <strain evidence="6 7">4256</strain>
    </source>
</reference>
<evidence type="ECO:0000259" key="5">
    <source>
        <dbReference type="PROSITE" id="PS51078"/>
    </source>
</evidence>
<dbReference type="GO" id="GO:0003677">
    <property type="term" value="F:DNA binding"/>
    <property type="evidence" value="ECO:0007669"/>
    <property type="project" value="UniProtKB-KW"/>
</dbReference>
<dbReference type="InterPro" id="IPR005471">
    <property type="entry name" value="Tscrpt_reg_IclR_N"/>
</dbReference>
<dbReference type="Pfam" id="PF01614">
    <property type="entry name" value="IclR_C"/>
    <property type="match status" value="1"/>
</dbReference>
<dbReference type="PROSITE" id="PS51077">
    <property type="entry name" value="HTH_ICLR"/>
    <property type="match status" value="1"/>
</dbReference>
<dbReference type="Pfam" id="PF09339">
    <property type="entry name" value="HTH_IclR"/>
    <property type="match status" value="1"/>
</dbReference>
<dbReference type="SUPFAM" id="SSF46785">
    <property type="entry name" value="Winged helix' DNA-binding domain"/>
    <property type="match status" value="1"/>
</dbReference>
<organism evidence="6 7">
    <name type="scientific">Sphingobium xenophagum</name>
    <dbReference type="NCBI Taxonomy" id="121428"/>
    <lineage>
        <taxon>Bacteria</taxon>
        <taxon>Pseudomonadati</taxon>
        <taxon>Pseudomonadota</taxon>
        <taxon>Alphaproteobacteria</taxon>
        <taxon>Sphingomonadales</taxon>
        <taxon>Sphingomonadaceae</taxon>
        <taxon>Sphingobium</taxon>
    </lineage>
</organism>
<name>A0ABU1X5K3_SPHXE</name>
<feature type="domain" description="IclR-ED" evidence="5">
    <location>
        <begin position="90"/>
        <end position="285"/>
    </location>
</feature>
<dbReference type="InterPro" id="IPR036388">
    <property type="entry name" value="WH-like_DNA-bd_sf"/>
</dbReference>
<evidence type="ECO:0000313" key="7">
    <source>
        <dbReference type="Proteomes" id="UP001267638"/>
    </source>
</evidence>
<evidence type="ECO:0000259" key="4">
    <source>
        <dbReference type="PROSITE" id="PS51077"/>
    </source>
</evidence>
<evidence type="ECO:0000256" key="2">
    <source>
        <dbReference type="ARBA" id="ARBA00023125"/>
    </source>
</evidence>
<dbReference type="InterPro" id="IPR036390">
    <property type="entry name" value="WH_DNA-bd_sf"/>
</dbReference>
<dbReference type="RefSeq" id="WP_310226709.1">
    <property type="nucleotide sequence ID" value="NZ_JAVDWV010000016.1"/>
</dbReference>
<keyword evidence="3" id="KW-0804">Transcription</keyword>
<gene>
    <name evidence="6" type="ORF">J2W40_003271</name>
</gene>
<dbReference type="InterPro" id="IPR014757">
    <property type="entry name" value="Tscrpt_reg_IclR_C"/>
</dbReference>
<dbReference type="Gene3D" id="1.10.10.10">
    <property type="entry name" value="Winged helix-like DNA-binding domain superfamily/Winged helix DNA-binding domain"/>
    <property type="match status" value="1"/>
</dbReference>
<dbReference type="Proteomes" id="UP001267638">
    <property type="component" value="Unassembled WGS sequence"/>
</dbReference>
<dbReference type="PANTHER" id="PTHR30136:SF35">
    <property type="entry name" value="HTH-TYPE TRANSCRIPTIONAL REGULATOR RV1719"/>
    <property type="match status" value="1"/>
</dbReference>
<protein>
    <submittedName>
        <fullName evidence="6">DNA-binding IclR family transcriptional regulator</fullName>
    </submittedName>
</protein>
<keyword evidence="2 6" id="KW-0238">DNA-binding</keyword>
<dbReference type="Gene3D" id="3.30.450.40">
    <property type="match status" value="1"/>
</dbReference>
<sequence>MQLRRLSRSLGELNVVGWSGTETDGVVKSAGRALKILELFDVLRREAPVSEVSDLLDLPQSSTSVLLRSMVVMGYLHFNPNTRAFGPTIRVALLGNWVNGPMISDGLLMRLLQRVNARTGEAVVAAVRNQIWSEYVHVVQSMNPVRLFVVKGSRRPLIRSGTGLVLLADLPDAVIKRIAMRTNAESGVGEPHQSIQTLMDNVAGVREQGWACTLDTITKGGGMVAMRLPQIGEEEPLVVGIPSMTADLRENRDRYLEILREEINRYSESRQVHATSEKDSLEAWAEGGVLHL</sequence>
<comment type="caution">
    <text evidence="6">The sequence shown here is derived from an EMBL/GenBank/DDBJ whole genome shotgun (WGS) entry which is preliminary data.</text>
</comment>
<dbReference type="SMART" id="SM00346">
    <property type="entry name" value="HTH_ICLR"/>
    <property type="match status" value="1"/>
</dbReference>
<dbReference type="SUPFAM" id="SSF55781">
    <property type="entry name" value="GAF domain-like"/>
    <property type="match status" value="1"/>
</dbReference>
<accession>A0ABU1X5K3</accession>